<protein>
    <submittedName>
        <fullName evidence="1">Uncharacterized protein</fullName>
    </submittedName>
</protein>
<gene>
    <name evidence="1" type="ORF">DWQ56_17885</name>
</gene>
<evidence type="ECO:0000313" key="1">
    <source>
        <dbReference type="EMBL" id="REJ54852.1"/>
    </source>
</evidence>
<dbReference type="EMBL" id="QQWE01000006">
    <property type="protein sequence ID" value="REJ54852.1"/>
    <property type="molecule type" value="Genomic_DNA"/>
</dbReference>
<evidence type="ECO:0000313" key="2">
    <source>
        <dbReference type="Proteomes" id="UP000256301"/>
    </source>
</evidence>
<dbReference type="Proteomes" id="UP000256301">
    <property type="component" value="Unassembled WGS sequence"/>
</dbReference>
<reference evidence="1 2" key="1">
    <citation type="submission" date="2017-08" db="EMBL/GenBank/DDBJ databases">
        <title>Functional genomic and metabolic studies of the symbiotic interactions of six Microcystis-dominated communities.</title>
        <authorList>
            <person name="Li Q."/>
            <person name="Lin F."/>
        </authorList>
    </citation>
    <scope>NUCLEOTIDE SEQUENCE [LARGE SCALE GENOMIC DNA]</scope>
    <source>
        <strain evidence="1">DA14</strain>
    </source>
</reference>
<comment type="caution">
    <text evidence="1">The sequence shown here is derived from an EMBL/GenBank/DDBJ whole genome shotgun (WGS) entry which is preliminary data.</text>
</comment>
<sequence length="62" mass="7200">MRRGTHAKGRINNQFLITRFSISELKTHIWALLGLVGKMYSKIQSCRRGSGRNHSRHRGHKD</sequence>
<dbReference type="AlphaFoldDB" id="A0A3E0M601"/>
<proteinExistence type="predicted"/>
<name>A0A3E0M601_MICAE</name>
<organism evidence="1 2">
    <name type="scientific">Microcystis aeruginosa DA14</name>
    <dbReference type="NCBI Taxonomy" id="1987506"/>
    <lineage>
        <taxon>Bacteria</taxon>
        <taxon>Bacillati</taxon>
        <taxon>Cyanobacteriota</taxon>
        <taxon>Cyanophyceae</taxon>
        <taxon>Oscillatoriophycideae</taxon>
        <taxon>Chroococcales</taxon>
        <taxon>Microcystaceae</taxon>
        <taxon>Microcystis</taxon>
    </lineage>
</organism>
<accession>A0A3E0M601</accession>